<comment type="subcellular location">
    <subcellularLocation>
        <location evidence="1">Membrane</location>
        <topology evidence="1">Multi-pass membrane protein</topology>
    </subcellularLocation>
</comment>
<keyword evidence="2" id="KW-0813">Transport</keyword>
<evidence type="ECO:0000313" key="8">
    <source>
        <dbReference type="EMBL" id="PFG69622.1"/>
    </source>
</evidence>
<organism evidence="8 9">
    <name type="scientific">Pseudomonas poae</name>
    <dbReference type="NCBI Taxonomy" id="200451"/>
    <lineage>
        <taxon>Bacteria</taxon>
        <taxon>Pseudomonadati</taxon>
        <taxon>Pseudomonadota</taxon>
        <taxon>Gammaproteobacteria</taxon>
        <taxon>Pseudomonadales</taxon>
        <taxon>Pseudomonadaceae</taxon>
        <taxon>Pseudomonas</taxon>
    </lineage>
</organism>
<dbReference type="AlphaFoldDB" id="A0A7Z1K1V9"/>
<reference evidence="8 9" key="1">
    <citation type="submission" date="2017-09" db="EMBL/GenBank/DDBJ databases">
        <authorList>
            <person name="DeBolt S."/>
            <person name="Huntemann M."/>
            <person name="Clum A."/>
            <person name="Pillay M."/>
            <person name="Palaniappan K."/>
            <person name="Varghese N."/>
            <person name="Mikhailova N."/>
            <person name="Stamatis D."/>
            <person name="Reddy T."/>
            <person name="Daum C."/>
            <person name="Shapiro N."/>
            <person name="Ivanova N."/>
            <person name="Kyrpides N."/>
            <person name="Woyke T."/>
        </authorList>
    </citation>
    <scope>NUCLEOTIDE SEQUENCE [LARGE SCALE GENOMIC DNA]</scope>
    <source>
        <strain evidence="8 9">A2-S9</strain>
    </source>
</reference>
<dbReference type="PIRSF" id="PIRSF006060">
    <property type="entry name" value="AA_transporter"/>
    <property type="match status" value="1"/>
</dbReference>
<sequence length="509" mass="55634">MAVCQLLKFLLIHRYRGQAPSHRGSVTTVRQYNHNNKGAHHVSTPDHGFAEITHRELGLRRQLTSGQMSMIAIGGAIGTGLFMGSAYAIGYAGPSVLVSYAIGALITLLLMGCLAEMTVAHSTSGSFGAYAEFYISPLAGFLVRYAYWAAIVLAVGAEVTAVAMYMKYWFAHVPEWVWIVSFSSVLILLNAISVKTFGNFEYWFSTIKISAIVGFIILAVYVVFGSGNPQYGVQNYTAHDGFFPHGVSGMWIAVIVSIFSYLSVEMIAVAAGEAADPEQAVKKAFRATIVRLVVFYLLTLALMLAIVPWNQAGQAQSPFVTVMQTIGIPGATGVMNFVILIAALSAMNSQLYITTRMMFSLSRAGFAPRSMGALSKSGIPLNALLLSSSSIALATLLNLVYPESSFTLMMAISMFGAIFTWFMIFLTHLFFRRYRKRHGGAKLSFQLRLFPYSTLLGLVLMGAVMITTYFTEAFKMTLVFGVPFLLILSAVYYGFFRKGRTKASNKALA</sequence>
<dbReference type="Proteomes" id="UP000221580">
    <property type="component" value="Unassembled WGS sequence"/>
</dbReference>
<dbReference type="PANTHER" id="PTHR43495">
    <property type="entry name" value="GABA PERMEASE"/>
    <property type="match status" value="1"/>
</dbReference>
<evidence type="ECO:0000313" key="9">
    <source>
        <dbReference type="Proteomes" id="UP000221580"/>
    </source>
</evidence>
<evidence type="ECO:0000256" key="6">
    <source>
        <dbReference type="SAM" id="Phobius"/>
    </source>
</evidence>
<dbReference type="FunFam" id="1.20.1740.10:FF:000001">
    <property type="entry name" value="Amino acid permease"/>
    <property type="match status" value="1"/>
</dbReference>
<evidence type="ECO:0000259" key="7">
    <source>
        <dbReference type="Pfam" id="PF00324"/>
    </source>
</evidence>
<feature type="transmembrane region" description="Helical" evidence="6">
    <location>
        <begin position="250"/>
        <end position="272"/>
    </location>
</feature>
<feature type="transmembrane region" description="Helical" evidence="6">
    <location>
        <begin position="70"/>
        <end position="91"/>
    </location>
</feature>
<feature type="transmembrane region" description="Helical" evidence="6">
    <location>
        <begin position="176"/>
        <end position="194"/>
    </location>
</feature>
<dbReference type="PANTHER" id="PTHR43495:SF5">
    <property type="entry name" value="GAMMA-AMINOBUTYRIC ACID PERMEASE"/>
    <property type="match status" value="1"/>
</dbReference>
<evidence type="ECO:0000256" key="5">
    <source>
        <dbReference type="ARBA" id="ARBA00023136"/>
    </source>
</evidence>
<feature type="domain" description="Amino acid permease/ SLC12A" evidence="7">
    <location>
        <begin position="68"/>
        <end position="494"/>
    </location>
</feature>
<dbReference type="GO" id="GO:0016020">
    <property type="term" value="C:membrane"/>
    <property type="evidence" value="ECO:0007669"/>
    <property type="project" value="UniProtKB-SubCell"/>
</dbReference>
<keyword evidence="5 6" id="KW-0472">Membrane</keyword>
<feature type="transmembrane region" description="Helical" evidence="6">
    <location>
        <begin position="379"/>
        <end position="401"/>
    </location>
</feature>
<feature type="transmembrane region" description="Helical" evidence="6">
    <location>
        <begin position="206"/>
        <end position="224"/>
    </location>
</feature>
<dbReference type="Pfam" id="PF00324">
    <property type="entry name" value="AA_permease"/>
    <property type="match status" value="1"/>
</dbReference>
<feature type="transmembrane region" description="Helical" evidence="6">
    <location>
        <begin position="284"/>
        <end position="306"/>
    </location>
</feature>
<feature type="transmembrane region" description="Helical" evidence="6">
    <location>
        <begin position="97"/>
        <end position="115"/>
    </location>
</feature>
<dbReference type="GO" id="GO:0055085">
    <property type="term" value="P:transmembrane transport"/>
    <property type="evidence" value="ECO:0007669"/>
    <property type="project" value="InterPro"/>
</dbReference>
<feature type="transmembrane region" description="Helical" evidence="6">
    <location>
        <begin position="407"/>
        <end position="431"/>
    </location>
</feature>
<feature type="transmembrane region" description="Helical" evidence="6">
    <location>
        <begin position="452"/>
        <end position="470"/>
    </location>
</feature>
<dbReference type="PROSITE" id="PS00218">
    <property type="entry name" value="AMINO_ACID_PERMEASE_1"/>
    <property type="match status" value="1"/>
</dbReference>
<keyword evidence="3 6" id="KW-0812">Transmembrane</keyword>
<dbReference type="Gene3D" id="1.20.1740.10">
    <property type="entry name" value="Amino acid/polyamine transporter I"/>
    <property type="match status" value="1"/>
</dbReference>
<evidence type="ECO:0000256" key="3">
    <source>
        <dbReference type="ARBA" id="ARBA00022692"/>
    </source>
</evidence>
<comment type="caution">
    <text evidence="8">The sequence shown here is derived from an EMBL/GenBank/DDBJ whole genome shotgun (WGS) entry which is preliminary data.</text>
</comment>
<evidence type="ECO:0000256" key="2">
    <source>
        <dbReference type="ARBA" id="ARBA00022448"/>
    </source>
</evidence>
<dbReference type="GO" id="GO:0006865">
    <property type="term" value="P:amino acid transport"/>
    <property type="evidence" value="ECO:0007669"/>
    <property type="project" value="InterPro"/>
</dbReference>
<evidence type="ECO:0000256" key="1">
    <source>
        <dbReference type="ARBA" id="ARBA00004141"/>
    </source>
</evidence>
<dbReference type="InterPro" id="IPR004840">
    <property type="entry name" value="Amino_acid_permease_CS"/>
</dbReference>
<dbReference type="EMBL" id="PDJN01000002">
    <property type="protein sequence ID" value="PFG69622.1"/>
    <property type="molecule type" value="Genomic_DNA"/>
</dbReference>
<name>A0A7Z1K1V9_9PSED</name>
<dbReference type="InterPro" id="IPR004841">
    <property type="entry name" value="AA-permease/SLC12A_dom"/>
</dbReference>
<gene>
    <name evidence="8" type="ORF">DM05_3387</name>
</gene>
<keyword evidence="4 6" id="KW-1133">Transmembrane helix</keyword>
<reference evidence="8 9" key="2">
    <citation type="submission" date="2017-10" db="EMBL/GenBank/DDBJ databases">
        <title>Bacterial endophytes that colonize and modify switchgrass growth.</title>
        <authorList>
            <person name="Debolt S."/>
        </authorList>
    </citation>
    <scope>NUCLEOTIDE SEQUENCE [LARGE SCALE GENOMIC DNA]</scope>
    <source>
        <strain evidence="8 9">A2-S9</strain>
    </source>
</reference>
<proteinExistence type="predicted"/>
<evidence type="ECO:0000256" key="4">
    <source>
        <dbReference type="ARBA" id="ARBA00022989"/>
    </source>
</evidence>
<accession>A0A7Z1K1V9</accession>
<feature type="transmembrane region" description="Helical" evidence="6">
    <location>
        <begin position="476"/>
        <end position="496"/>
    </location>
</feature>
<feature type="transmembrane region" description="Helical" evidence="6">
    <location>
        <begin position="326"/>
        <end position="347"/>
    </location>
</feature>
<feature type="transmembrane region" description="Helical" evidence="6">
    <location>
        <begin position="145"/>
        <end position="170"/>
    </location>
</feature>
<protein>
    <submittedName>
        <fullName evidence="8">L-asparagine transporter-like permease</fullName>
    </submittedName>
</protein>